<dbReference type="InterPro" id="IPR002502">
    <property type="entry name" value="Amidase_domain"/>
</dbReference>
<dbReference type="PANTHER" id="PTHR11022">
    <property type="entry name" value="PEPTIDOGLYCAN RECOGNITION PROTEIN"/>
    <property type="match status" value="1"/>
</dbReference>
<feature type="region of interest" description="Disordered" evidence="2">
    <location>
        <begin position="268"/>
        <end position="307"/>
    </location>
</feature>
<feature type="domain" description="Peptidoglycan recognition protein family" evidence="4">
    <location>
        <begin position="345"/>
        <end position="493"/>
    </location>
</feature>
<evidence type="ECO:0000256" key="1">
    <source>
        <dbReference type="ARBA" id="ARBA00007553"/>
    </source>
</evidence>
<feature type="compositionally biased region" description="Pro residues" evidence="2">
    <location>
        <begin position="124"/>
        <end position="138"/>
    </location>
</feature>
<dbReference type="SUPFAM" id="SSF55846">
    <property type="entry name" value="N-acetylmuramoyl-L-alanine amidase-like"/>
    <property type="match status" value="1"/>
</dbReference>
<dbReference type="Proteomes" id="UP001595914">
    <property type="component" value="Unassembled WGS sequence"/>
</dbReference>
<protein>
    <submittedName>
        <fullName evidence="5">N-acetylmuramoyl-L-alanine amidase</fullName>
        <ecNumber evidence="5">3.5.1.28</ecNumber>
    </submittedName>
</protein>
<dbReference type="EMBL" id="JBHSFO010000015">
    <property type="protein sequence ID" value="MFC4606128.1"/>
    <property type="molecule type" value="Genomic_DNA"/>
</dbReference>
<dbReference type="SMART" id="SM00644">
    <property type="entry name" value="Ami_2"/>
    <property type="match status" value="1"/>
</dbReference>
<dbReference type="GO" id="GO:0008745">
    <property type="term" value="F:N-acetylmuramoyl-L-alanine amidase activity"/>
    <property type="evidence" value="ECO:0007669"/>
    <property type="project" value="UniProtKB-EC"/>
</dbReference>
<dbReference type="CDD" id="cd06583">
    <property type="entry name" value="PGRP"/>
    <property type="match status" value="1"/>
</dbReference>
<evidence type="ECO:0000256" key="2">
    <source>
        <dbReference type="SAM" id="MobiDB-lite"/>
    </source>
</evidence>
<dbReference type="InterPro" id="IPR013207">
    <property type="entry name" value="LGFP"/>
</dbReference>
<name>A0ABV9FYP5_9NOCA</name>
<dbReference type="PANTHER" id="PTHR11022:SF41">
    <property type="entry name" value="PEPTIDOGLYCAN-RECOGNITION PROTEIN LC-RELATED"/>
    <property type="match status" value="1"/>
</dbReference>
<comment type="similarity">
    <text evidence="1">Belongs to the N-acetylmuramoyl-L-alanine amidase 2 family.</text>
</comment>
<keyword evidence="6" id="KW-1185">Reference proteome</keyword>
<feature type="domain" description="N-acetylmuramoyl-L-alanine amidase" evidence="3">
    <location>
        <begin position="358"/>
        <end position="522"/>
    </location>
</feature>
<dbReference type="RefSeq" id="WP_378419856.1">
    <property type="nucleotide sequence ID" value="NZ_JBHSFO010000015.1"/>
</dbReference>
<feature type="region of interest" description="Disordered" evidence="2">
    <location>
        <begin position="546"/>
        <end position="583"/>
    </location>
</feature>
<dbReference type="Gene3D" id="3.40.80.10">
    <property type="entry name" value="Peptidoglycan recognition protein-like"/>
    <property type="match status" value="1"/>
</dbReference>
<sequence length="758" mass="76867">MPHRRSKPSIILGTVAAVAIASPLAVWGVTSTSGVQSTTESMPTVPTEIAEVVLAQVPDIVIPLKELTGLDLPDLRLSNLAKLPTEIPLPQNLPLPEGVTLPPSITLPALPGLPAAGDIAEPVPGAPAPAPAPAPPAPEQEFGTAVKEITRESPFSMIALTSDLGAAAAKIRARLADGSWGPWFATEPVDSRKNDRTAGGKTGTEPVFVGETNAVQVLVTKAAQALAAVPASGAADAPAPAELLPNLLSPADPAKPAVGFAPAALSSPLRTQDTAPGGDPAPAPAPETAPETVAPTAPAAPGTTTDQSTAADIADAVTAVLIQPGSGDADGDLTDIAGPVGGNGPKVITRAQWGADESIRCDSPSYDDSLGGATVHHTAGSNDYSRAESVEIVRSIYAYHARTLGWCDIGYNVLVDKYGQTFEGRAGGLDRNVQGAHAGGFNENTMGIAMMGDFSAVTPPQATVEAVGKFLGWRLGRAGLNPTGHTTMYSEGTEFTPFAQGSAVDLPVIFAHRDVGNTSCPGDAAYAKMGQIRSIAQANLGGSTGILSVAPDRTQSNKPPVNKPPASGTDPAGTPDSGTLLDTGSVDQSIETIDALVGELLKLTDQSPIAQKWISEGGELGRLGASLTGILPAKAGNSLVKFHNGAIATSPNGGTWSVLGKIYEIWSESGLDAGLLGLPTSDEYQVPDGKRTDFEFGSLIFNELTGAVTTVMKAYNEAYANATAGLPAVDAAAPVPAPAAAPAPAAPAPVVEALVPAA</sequence>
<evidence type="ECO:0000259" key="3">
    <source>
        <dbReference type="SMART" id="SM00644"/>
    </source>
</evidence>
<feature type="region of interest" description="Disordered" evidence="2">
    <location>
        <begin position="118"/>
        <end position="140"/>
    </location>
</feature>
<dbReference type="InterPro" id="IPR036505">
    <property type="entry name" value="Amidase/PGRP_sf"/>
</dbReference>
<evidence type="ECO:0000313" key="6">
    <source>
        <dbReference type="Proteomes" id="UP001595914"/>
    </source>
</evidence>
<accession>A0ABV9FYP5</accession>
<dbReference type="EC" id="3.5.1.28" evidence="5"/>
<keyword evidence="5" id="KW-0378">Hydrolase</keyword>
<dbReference type="InterPro" id="IPR006619">
    <property type="entry name" value="PGRP_domain_met/bac"/>
</dbReference>
<comment type="caution">
    <text evidence="5">The sequence shown here is derived from an EMBL/GenBank/DDBJ whole genome shotgun (WGS) entry which is preliminary data.</text>
</comment>
<feature type="region of interest" description="Disordered" evidence="2">
    <location>
        <begin position="186"/>
        <end position="205"/>
    </location>
</feature>
<dbReference type="SMART" id="SM00701">
    <property type="entry name" value="PGRP"/>
    <property type="match status" value="1"/>
</dbReference>
<feature type="compositionally biased region" description="Basic and acidic residues" evidence="2">
    <location>
        <begin position="189"/>
        <end position="198"/>
    </location>
</feature>
<evidence type="ECO:0000259" key="4">
    <source>
        <dbReference type="SMART" id="SM00701"/>
    </source>
</evidence>
<reference evidence="6" key="1">
    <citation type="journal article" date="2019" name="Int. J. Syst. Evol. Microbiol.">
        <title>The Global Catalogue of Microorganisms (GCM) 10K type strain sequencing project: providing services to taxonomists for standard genome sequencing and annotation.</title>
        <authorList>
            <consortium name="The Broad Institute Genomics Platform"/>
            <consortium name="The Broad Institute Genome Sequencing Center for Infectious Disease"/>
            <person name="Wu L."/>
            <person name="Ma J."/>
        </authorList>
    </citation>
    <scope>NUCLEOTIDE SEQUENCE [LARGE SCALE GENOMIC DNA]</scope>
    <source>
        <strain evidence="6">CCUG 54520</strain>
    </source>
</reference>
<proteinExistence type="inferred from homology"/>
<dbReference type="InterPro" id="IPR015510">
    <property type="entry name" value="PGRP"/>
</dbReference>
<feature type="compositionally biased region" description="Low complexity" evidence="2">
    <location>
        <begin position="288"/>
        <end position="307"/>
    </location>
</feature>
<evidence type="ECO:0000313" key="5">
    <source>
        <dbReference type="EMBL" id="MFC4606128.1"/>
    </source>
</evidence>
<gene>
    <name evidence="5" type="ORF">ACFO6S_20725</name>
</gene>
<dbReference type="Pfam" id="PF08310">
    <property type="entry name" value="LGFP"/>
    <property type="match status" value="1"/>
</dbReference>
<organism evidence="5 6">
    <name type="scientific">Rhodococcus kronopolitis</name>
    <dbReference type="NCBI Taxonomy" id="1460226"/>
    <lineage>
        <taxon>Bacteria</taxon>
        <taxon>Bacillati</taxon>
        <taxon>Actinomycetota</taxon>
        <taxon>Actinomycetes</taxon>
        <taxon>Mycobacteriales</taxon>
        <taxon>Nocardiaceae</taxon>
        <taxon>Rhodococcus</taxon>
    </lineage>
</organism>
<dbReference type="Pfam" id="PF01510">
    <property type="entry name" value="Amidase_2"/>
    <property type="match status" value="1"/>
</dbReference>